<feature type="compositionally biased region" description="Basic and acidic residues" evidence="1">
    <location>
        <begin position="510"/>
        <end position="520"/>
    </location>
</feature>
<name>A0A7J6KY90_PEROL</name>
<dbReference type="EMBL" id="JABAHT010000860">
    <property type="protein sequence ID" value="KAF4651396.1"/>
    <property type="molecule type" value="Genomic_DNA"/>
</dbReference>
<reference evidence="2 3" key="1">
    <citation type="submission" date="2020-04" db="EMBL/GenBank/DDBJ databases">
        <title>Perkinsus olseni comparative genomics.</title>
        <authorList>
            <person name="Bogema D.R."/>
        </authorList>
    </citation>
    <scope>NUCLEOTIDE SEQUENCE [LARGE SCALE GENOMIC DNA]</scope>
    <source>
        <strain evidence="2">ATCC PRA-179</strain>
    </source>
</reference>
<evidence type="ECO:0000313" key="3">
    <source>
        <dbReference type="Proteomes" id="UP000570595"/>
    </source>
</evidence>
<protein>
    <submittedName>
        <fullName evidence="2">Uncharacterized protein</fullName>
    </submittedName>
</protein>
<dbReference type="Proteomes" id="UP000570595">
    <property type="component" value="Unassembled WGS sequence"/>
</dbReference>
<proteinExistence type="predicted"/>
<accession>A0A7J6KY90</accession>
<evidence type="ECO:0000313" key="2">
    <source>
        <dbReference type="EMBL" id="KAF4651396.1"/>
    </source>
</evidence>
<feature type="region of interest" description="Disordered" evidence="1">
    <location>
        <begin position="478"/>
        <end position="520"/>
    </location>
</feature>
<organism evidence="2 3">
    <name type="scientific">Perkinsus olseni</name>
    <name type="common">Perkinsus atlanticus</name>
    <dbReference type="NCBI Taxonomy" id="32597"/>
    <lineage>
        <taxon>Eukaryota</taxon>
        <taxon>Sar</taxon>
        <taxon>Alveolata</taxon>
        <taxon>Perkinsozoa</taxon>
        <taxon>Perkinsea</taxon>
        <taxon>Perkinsida</taxon>
        <taxon>Perkinsidae</taxon>
        <taxon>Perkinsus</taxon>
    </lineage>
</organism>
<sequence>MLRFLEGFPTWGLISTSTCEMQVKRLRVETVMKRPPEADQLPSLACDHAKLQDCSGLFPHRFSRHWLGEPFCTGRLRSHDARGGYSTPVSMLALRHARYSVISLLLALIDLVGATPPCIEAGHYEGLVDSTRPIGTLKSIALNVGSAGALHDVTPGAMKFSGKAVNGESTMITIAGVNWGSVASLSHVKAAFGPGDMRRVDRCYKPTGLNELLETELERSYATFSIPQASNVCVEQLKLCSVDGSWYIFPYTLSNDAYQILMHPIVIEKHAERNPRLESTNILRDDRPRTSTTSKAAIPPAGVTRKEMTLTTATASRNAIAATAPEGRSTALTTARILTAPFPLRIAGVGIQGLEEMEVPSRVEDLLESLPLADVGELPLGSLVNSDDTGPFYLVSLTLRTNEEDPLNQAEVEASLTAAGRAFGINNLTLESIRLHRSGMDGGHFELRLGAEPSDPGKPSIRVQLAYTPFISDGVKGVYDPHEAGQPQEVRSLSQPRKRRLDEPSLAGGEKVEKKDCMDC</sequence>
<comment type="caution">
    <text evidence="2">The sequence shown here is derived from an EMBL/GenBank/DDBJ whole genome shotgun (WGS) entry which is preliminary data.</text>
</comment>
<evidence type="ECO:0000256" key="1">
    <source>
        <dbReference type="SAM" id="MobiDB-lite"/>
    </source>
</evidence>
<gene>
    <name evidence="2" type="ORF">FOZ61_010510</name>
</gene>
<dbReference type="AlphaFoldDB" id="A0A7J6KY90"/>